<evidence type="ECO:0000313" key="8">
    <source>
        <dbReference type="EMBL" id="KAK4797644.1"/>
    </source>
</evidence>
<keyword evidence="4" id="KW-0689">Ribosomal protein</keyword>
<dbReference type="Gene3D" id="3.30.1390.10">
    <property type="match status" value="1"/>
</dbReference>
<keyword evidence="5" id="KW-0687">Ribonucleoprotein</keyword>
<dbReference type="GO" id="GO:0009507">
    <property type="term" value="C:chloroplast"/>
    <property type="evidence" value="ECO:0007669"/>
    <property type="project" value="UniProtKB-SubCell"/>
</dbReference>
<evidence type="ECO:0000256" key="4">
    <source>
        <dbReference type="ARBA" id="ARBA00022980"/>
    </source>
</evidence>
<sequence length="138" mass="14720">MSGVLSSLHPFPATSPLIPLHPATELSADIRFPFRTSGPSLRVSRPIAAVEAPEKIERLGDYLPPGEARLIEDVPQQREGGYAVIKAVRAPNEPGLEGGEGADRVEGLPKKFKDGVSKDEAEDAKKQLEEAGAEVTVV</sequence>
<dbReference type="PANTHER" id="PTHR45987">
    <property type="entry name" value="39S RIBOSOMAL PROTEIN L12"/>
    <property type="match status" value="1"/>
</dbReference>
<dbReference type="GO" id="GO:0006412">
    <property type="term" value="P:translation"/>
    <property type="evidence" value="ECO:0007669"/>
    <property type="project" value="InterPro"/>
</dbReference>
<comment type="caution">
    <text evidence="8">The sequence shown here is derived from an EMBL/GenBank/DDBJ whole genome shotgun (WGS) entry which is preliminary data.</text>
</comment>
<keyword evidence="9" id="KW-1185">Reference proteome</keyword>
<keyword evidence="2" id="KW-0150">Chloroplast</keyword>
<proteinExistence type="predicted"/>
<evidence type="ECO:0000313" key="9">
    <source>
        <dbReference type="Proteomes" id="UP001346149"/>
    </source>
</evidence>
<evidence type="ECO:0000259" key="7">
    <source>
        <dbReference type="Pfam" id="PF00542"/>
    </source>
</evidence>
<dbReference type="Proteomes" id="UP001346149">
    <property type="component" value="Unassembled WGS sequence"/>
</dbReference>
<dbReference type="EMBL" id="JAXQNO010000005">
    <property type="protein sequence ID" value="KAK4797644.1"/>
    <property type="molecule type" value="Genomic_DNA"/>
</dbReference>
<dbReference type="InterPro" id="IPR013823">
    <property type="entry name" value="Ribosomal_bL12_C"/>
</dbReference>
<organism evidence="8 9">
    <name type="scientific">Trapa natans</name>
    <name type="common">Water chestnut</name>
    <dbReference type="NCBI Taxonomy" id="22666"/>
    <lineage>
        <taxon>Eukaryota</taxon>
        <taxon>Viridiplantae</taxon>
        <taxon>Streptophyta</taxon>
        <taxon>Embryophyta</taxon>
        <taxon>Tracheophyta</taxon>
        <taxon>Spermatophyta</taxon>
        <taxon>Magnoliopsida</taxon>
        <taxon>eudicotyledons</taxon>
        <taxon>Gunneridae</taxon>
        <taxon>Pentapetalae</taxon>
        <taxon>rosids</taxon>
        <taxon>malvids</taxon>
        <taxon>Myrtales</taxon>
        <taxon>Lythraceae</taxon>
        <taxon>Trapa</taxon>
    </lineage>
</organism>
<feature type="region of interest" description="Disordered" evidence="6">
    <location>
        <begin position="92"/>
        <end position="138"/>
    </location>
</feature>
<evidence type="ECO:0000256" key="2">
    <source>
        <dbReference type="ARBA" id="ARBA00022528"/>
    </source>
</evidence>
<dbReference type="AlphaFoldDB" id="A0AAN7RA58"/>
<dbReference type="GO" id="GO:0005840">
    <property type="term" value="C:ribosome"/>
    <property type="evidence" value="ECO:0007669"/>
    <property type="project" value="UniProtKB-KW"/>
</dbReference>
<name>A0AAN7RA58_TRANT</name>
<dbReference type="PANTHER" id="PTHR45987:SF26">
    <property type="entry name" value="LARGE RIBOSOMAL SUBUNIT PROTEIN BL12CX-RELATED"/>
    <property type="match status" value="1"/>
</dbReference>
<evidence type="ECO:0000256" key="5">
    <source>
        <dbReference type="ARBA" id="ARBA00023274"/>
    </source>
</evidence>
<evidence type="ECO:0000256" key="1">
    <source>
        <dbReference type="ARBA" id="ARBA00004229"/>
    </source>
</evidence>
<dbReference type="SUPFAM" id="SSF54736">
    <property type="entry name" value="ClpS-like"/>
    <property type="match status" value="1"/>
</dbReference>
<feature type="compositionally biased region" description="Basic and acidic residues" evidence="6">
    <location>
        <begin position="101"/>
        <end position="129"/>
    </location>
</feature>
<evidence type="ECO:0000256" key="3">
    <source>
        <dbReference type="ARBA" id="ARBA00022640"/>
    </source>
</evidence>
<reference evidence="8 9" key="1">
    <citation type="journal article" date="2023" name="Hortic Res">
        <title>Pangenome of water caltrop reveals structural variations and asymmetric subgenome divergence after allopolyploidization.</title>
        <authorList>
            <person name="Zhang X."/>
            <person name="Chen Y."/>
            <person name="Wang L."/>
            <person name="Yuan Y."/>
            <person name="Fang M."/>
            <person name="Shi L."/>
            <person name="Lu R."/>
            <person name="Comes H.P."/>
            <person name="Ma Y."/>
            <person name="Chen Y."/>
            <person name="Huang G."/>
            <person name="Zhou Y."/>
            <person name="Zheng Z."/>
            <person name="Qiu Y."/>
        </authorList>
    </citation>
    <scope>NUCLEOTIDE SEQUENCE [LARGE SCALE GENOMIC DNA]</scope>
    <source>
        <strain evidence="8">F231</strain>
    </source>
</reference>
<protein>
    <recommendedName>
        <fullName evidence="7">Large ribosomal subunit protein bL12 C-terminal domain-containing protein</fullName>
    </recommendedName>
</protein>
<keyword evidence="3" id="KW-0934">Plastid</keyword>
<feature type="domain" description="Large ribosomal subunit protein bL12 C-terminal" evidence="7">
    <location>
        <begin position="83"/>
        <end position="137"/>
    </location>
</feature>
<evidence type="ECO:0000256" key="6">
    <source>
        <dbReference type="SAM" id="MobiDB-lite"/>
    </source>
</evidence>
<accession>A0AAN7RA58</accession>
<dbReference type="Pfam" id="PF00542">
    <property type="entry name" value="Ribosomal_L12"/>
    <property type="match status" value="1"/>
</dbReference>
<gene>
    <name evidence="8" type="ORF">SAY86_029970</name>
</gene>
<dbReference type="GO" id="GO:0003729">
    <property type="term" value="F:mRNA binding"/>
    <property type="evidence" value="ECO:0007669"/>
    <property type="project" value="TreeGrafter"/>
</dbReference>
<comment type="subcellular location">
    <subcellularLocation>
        <location evidence="1">Plastid</location>
        <location evidence="1">Chloroplast</location>
    </subcellularLocation>
</comment>
<dbReference type="GO" id="GO:1990904">
    <property type="term" value="C:ribonucleoprotein complex"/>
    <property type="evidence" value="ECO:0007669"/>
    <property type="project" value="UniProtKB-KW"/>
</dbReference>
<dbReference type="InterPro" id="IPR014719">
    <property type="entry name" value="Ribosomal_bL12_C/ClpS-like"/>
</dbReference>
<dbReference type="InterPro" id="IPR000206">
    <property type="entry name" value="Ribosomal_bL12"/>
</dbReference>
<dbReference type="GO" id="GO:0003735">
    <property type="term" value="F:structural constituent of ribosome"/>
    <property type="evidence" value="ECO:0007669"/>
    <property type="project" value="InterPro"/>
</dbReference>